<evidence type="ECO:0000313" key="12">
    <source>
        <dbReference type="EMBL" id="CAA0103057.1"/>
    </source>
</evidence>
<evidence type="ECO:0000256" key="1">
    <source>
        <dbReference type="ARBA" id="ARBA00005188"/>
    </source>
</evidence>
<dbReference type="FunFam" id="3.40.50.620:FF:000155">
    <property type="entry name" value="Glutamine-dependent NAD(+) synthetase"/>
    <property type="match status" value="1"/>
</dbReference>
<comment type="similarity">
    <text evidence="2 7 8">In the C-terminal section; belongs to the NAD synthetase family.</text>
</comment>
<dbReference type="NCBIfam" id="TIGR00552">
    <property type="entry name" value="nadE"/>
    <property type="match status" value="1"/>
</dbReference>
<dbReference type="CDD" id="cd00553">
    <property type="entry name" value="NAD_synthase"/>
    <property type="match status" value="1"/>
</dbReference>
<feature type="binding site" evidence="7">
    <location>
        <position position="637"/>
    </location>
    <ligand>
        <name>deamido-NAD(+)</name>
        <dbReference type="ChEBI" id="CHEBI:58437"/>
        <note>ligand shared between two neighboring subunits</note>
    </ligand>
</feature>
<dbReference type="GO" id="GO:0005737">
    <property type="term" value="C:cytoplasm"/>
    <property type="evidence" value="ECO:0007669"/>
    <property type="project" value="InterPro"/>
</dbReference>
<dbReference type="InterPro" id="IPR014445">
    <property type="entry name" value="Gln-dep_NAD_synthase"/>
</dbReference>
<dbReference type="PROSITE" id="PS50263">
    <property type="entry name" value="CN_HYDROLASE"/>
    <property type="match status" value="1"/>
</dbReference>
<keyword evidence="5 7" id="KW-0067">ATP-binding</keyword>
<dbReference type="SUPFAM" id="SSF52402">
    <property type="entry name" value="Adenine nucleotide alpha hydrolases-like"/>
    <property type="match status" value="1"/>
</dbReference>
<dbReference type="Gene3D" id="3.40.50.620">
    <property type="entry name" value="HUPs"/>
    <property type="match status" value="1"/>
</dbReference>
<dbReference type="Proteomes" id="UP000433050">
    <property type="component" value="Unassembled WGS sequence"/>
</dbReference>
<keyword evidence="3 7" id="KW-0436">Ligase</keyword>
<dbReference type="PIRSF" id="PIRSF006630">
    <property type="entry name" value="NADS_GAT"/>
    <property type="match status" value="1"/>
</dbReference>
<dbReference type="InterPro" id="IPR003010">
    <property type="entry name" value="C-N_Hydrolase"/>
</dbReference>
<dbReference type="CDD" id="cd07570">
    <property type="entry name" value="GAT_Gln-NAD-synth"/>
    <property type="match status" value="1"/>
</dbReference>
<feature type="region of interest" description="Disordered" evidence="10">
    <location>
        <begin position="639"/>
        <end position="664"/>
    </location>
</feature>
<dbReference type="GO" id="GO:0009435">
    <property type="term" value="P:NAD+ biosynthetic process"/>
    <property type="evidence" value="ECO:0007669"/>
    <property type="project" value="UniProtKB-UniRule"/>
</dbReference>
<dbReference type="InterPro" id="IPR003694">
    <property type="entry name" value="NAD_synthase"/>
</dbReference>
<feature type="binding site" evidence="7">
    <location>
        <position position="127"/>
    </location>
    <ligand>
        <name>L-glutamine</name>
        <dbReference type="ChEBI" id="CHEBI:58359"/>
    </ligand>
</feature>
<dbReference type="Pfam" id="PF00795">
    <property type="entry name" value="CN_hydrolase"/>
    <property type="match status" value="1"/>
</dbReference>
<feature type="active site" description="For glutaminase activity" evidence="7">
    <location>
        <position position="121"/>
    </location>
</feature>
<feature type="binding site" evidence="7">
    <location>
        <position position="486"/>
    </location>
    <ligand>
        <name>deamido-NAD(+)</name>
        <dbReference type="ChEBI" id="CHEBI:58437"/>
        <note>ligand shared between two neighboring subunits</note>
    </ligand>
</feature>
<feature type="binding site" evidence="7">
    <location>
        <position position="457"/>
    </location>
    <ligand>
        <name>deamido-NAD(+)</name>
        <dbReference type="ChEBI" id="CHEBI:58437"/>
        <note>ligand shared between two neighboring subunits</note>
    </ligand>
</feature>
<gene>
    <name evidence="12" type="primary">nadE_2</name>
    <name evidence="7" type="synonym">nadE</name>
    <name evidence="12" type="ORF">STARVERO_02966</name>
</gene>
<dbReference type="HAMAP" id="MF_02090">
    <property type="entry name" value="NadE_glutamine_dep"/>
    <property type="match status" value="1"/>
</dbReference>
<keyword evidence="13" id="KW-1185">Reference proteome</keyword>
<evidence type="ECO:0000256" key="4">
    <source>
        <dbReference type="ARBA" id="ARBA00022741"/>
    </source>
</evidence>
<feature type="binding site" evidence="7">
    <location>
        <begin position="491"/>
        <end position="494"/>
    </location>
    <ligand>
        <name>deamido-NAD(+)</name>
        <dbReference type="ChEBI" id="CHEBI:58437"/>
        <note>ligand shared between two neighboring subunits</note>
    </ligand>
</feature>
<evidence type="ECO:0000256" key="7">
    <source>
        <dbReference type="HAMAP-Rule" id="MF_02090"/>
    </source>
</evidence>
<dbReference type="Pfam" id="PF02540">
    <property type="entry name" value="NAD_synthase"/>
    <property type="match status" value="1"/>
</dbReference>
<comment type="catalytic activity">
    <reaction evidence="7 8">
        <text>deamido-NAD(+) + L-glutamine + ATP + H2O = L-glutamate + AMP + diphosphate + NAD(+) + H(+)</text>
        <dbReference type="Rhea" id="RHEA:24384"/>
        <dbReference type="ChEBI" id="CHEBI:15377"/>
        <dbReference type="ChEBI" id="CHEBI:15378"/>
        <dbReference type="ChEBI" id="CHEBI:29985"/>
        <dbReference type="ChEBI" id="CHEBI:30616"/>
        <dbReference type="ChEBI" id="CHEBI:33019"/>
        <dbReference type="ChEBI" id="CHEBI:57540"/>
        <dbReference type="ChEBI" id="CHEBI:58359"/>
        <dbReference type="ChEBI" id="CHEBI:58437"/>
        <dbReference type="ChEBI" id="CHEBI:456215"/>
        <dbReference type="EC" id="6.3.5.1"/>
    </reaction>
</comment>
<organism evidence="12 13">
    <name type="scientific">Starkeya nomas</name>
    <dbReference type="NCBI Taxonomy" id="2666134"/>
    <lineage>
        <taxon>Bacteria</taxon>
        <taxon>Pseudomonadati</taxon>
        <taxon>Pseudomonadota</taxon>
        <taxon>Alphaproteobacteria</taxon>
        <taxon>Hyphomicrobiales</taxon>
        <taxon>Xanthobacteraceae</taxon>
        <taxon>Starkeya</taxon>
    </lineage>
</organism>
<dbReference type="PANTHER" id="PTHR23090:SF9">
    <property type="entry name" value="GLUTAMINE-DEPENDENT NAD(+) SYNTHETASE"/>
    <property type="match status" value="1"/>
</dbReference>
<dbReference type="EC" id="6.3.5.1" evidence="7 8"/>
<evidence type="ECO:0000256" key="8">
    <source>
        <dbReference type="PIRNR" id="PIRNR006630"/>
    </source>
</evidence>
<dbReference type="InterPro" id="IPR036526">
    <property type="entry name" value="C-N_Hydrolase_sf"/>
</dbReference>
<dbReference type="GO" id="GO:0005524">
    <property type="term" value="F:ATP binding"/>
    <property type="evidence" value="ECO:0007669"/>
    <property type="project" value="UniProtKB-UniRule"/>
</dbReference>
<dbReference type="GO" id="GO:0003952">
    <property type="term" value="F:NAD+ synthase (glutamine-hydrolyzing) activity"/>
    <property type="evidence" value="ECO:0007669"/>
    <property type="project" value="UniProtKB-UniRule"/>
</dbReference>
<reference evidence="12 13" key="1">
    <citation type="submission" date="2019-12" db="EMBL/GenBank/DDBJ databases">
        <authorList>
            <person name="Reyes-Prieto M."/>
        </authorList>
    </citation>
    <scope>NUCLEOTIDE SEQUENCE [LARGE SCALE GENOMIC DNA]</scope>
    <source>
        <strain evidence="12">HF14-78462</strain>
    </source>
</reference>
<dbReference type="GO" id="GO:0004359">
    <property type="term" value="F:glutaminase activity"/>
    <property type="evidence" value="ECO:0007669"/>
    <property type="project" value="InterPro"/>
</dbReference>
<feature type="domain" description="CN hydrolase" evidence="11">
    <location>
        <begin position="12"/>
        <end position="279"/>
    </location>
</feature>
<dbReference type="InterPro" id="IPR022310">
    <property type="entry name" value="NAD/GMP_synthase"/>
</dbReference>
<evidence type="ECO:0000256" key="6">
    <source>
        <dbReference type="ARBA" id="ARBA00023027"/>
    </source>
</evidence>
<feature type="active site" description="Proton acceptor; for glutaminase activity" evidence="7">
    <location>
        <position position="52"/>
    </location>
</feature>
<dbReference type="NCBIfam" id="NF002730">
    <property type="entry name" value="PRK02628.1"/>
    <property type="match status" value="1"/>
</dbReference>
<accession>A0A5S9PGZ2</accession>
<protein>
    <recommendedName>
        <fullName evidence="7 8">Glutamine-dependent NAD(+) synthetase</fullName>
        <ecNumber evidence="7 8">6.3.5.1</ecNumber>
    </recommendedName>
    <alternativeName>
        <fullName evidence="7 8">NAD(+) synthase [glutamine-hydrolyzing]</fullName>
    </alternativeName>
</protein>
<keyword evidence="4 7" id="KW-0547">Nucleotide-binding</keyword>
<evidence type="ECO:0000256" key="2">
    <source>
        <dbReference type="ARBA" id="ARBA00007145"/>
    </source>
</evidence>
<dbReference type="EMBL" id="CACSAS010000001">
    <property type="protein sequence ID" value="CAA0103057.1"/>
    <property type="molecule type" value="Genomic_DNA"/>
</dbReference>
<evidence type="ECO:0000256" key="10">
    <source>
        <dbReference type="SAM" id="MobiDB-lite"/>
    </source>
</evidence>
<dbReference type="InterPro" id="IPR041856">
    <property type="entry name" value="NAD+_synth_C"/>
</dbReference>
<proteinExistence type="inferred from homology"/>
<dbReference type="PANTHER" id="PTHR23090">
    <property type="entry name" value="NH 3 /GLUTAMINE-DEPENDENT NAD + SYNTHETASE"/>
    <property type="match status" value="1"/>
</dbReference>
<dbReference type="Gene3D" id="1.10.10.1140">
    <property type="entry name" value="Glutamine-dependent NAD+ synthetase, C-terminal domain"/>
    <property type="match status" value="1"/>
</dbReference>
<feature type="binding site" evidence="7">
    <location>
        <position position="204"/>
    </location>
    <ligand>
        <name>L-glutamine</name>
        <dbReference type="ChEBI" id="CHEBI:58359"/>
    </ligand>
</feature>
<comment type="function">
    <text evidence="7">Catalyzes the ATP-dependent amidation of deamido-NAD to form NAD. Uses L-glutamine as a nitrogen source.</text>
</comment>
<dbReference type="Gene3D" id="3.60.110.10">
    <property type="entry name" value="Carbon-nitrogen hydrolase"/>
    <property type="match status" value="1"/>
</dbReference>
<dbReference type="GO" id="GO:0008795">
    <property type="term" value="F:NAD+ synthase activity"/>
    <property type="evidence" value="ECO:0007669"/>
    <property type="project" value="UniProtKB-UniRule"/>
</dbReference>
<evidence type="ECO:0000256" key="3">
    <source>
        <dbReference type="ARBA" id="ARBA00022598"/>
    </source>
</evidence>
<dbReference type="InterPro" id="IPR014729">
    <property type="entry name" value="Rossmann-like_a/b/a_fold"/>
</dbReference>
<evidence type="ECO:0000256" key="5">
    <source>
        <dbReference type="ARBA" id="ARBA00022840"/>
    </source>
</evidence>
<dbReference type="SUPFAM" id="SSF56317">
    <property type="entry name" value="Carbon-nitrogen hydrolase"/>
    <property type="match status" value="1"/>
</dbReference>
<dbReference type="RefSeq" id="WP_159599694.1">
    <property type="nucleotide sequence ID" value="NZ_CACSAS010000001.1"/>
</dbReference>
<evidence type="ECO:0000259" key="11">
    <source>
        <dbReference type="PROSITE" id="PS50263"/>
    </source>
</evidence>
<feature type="binding site" evidence="7">
    <location>
        <begin position="367"/>
        <end position="374"/>
    </location>
    <ligand>
        <name>ATP</name>
        <dbReference type="ChEBI" id="CHEBI:30616"/>
    </ligand>
</feature>
<feature type="active site" description="Nucleophile; for glutaminase activity" evidence="7">
    <location>
        <position position="177"/>
    </location>
</feature>
<keyword evidence="6 7" id="KW-0520">NAD</keyword>
<comment type="similarity">
    <text evidence="9">Belongs to the NAD synthetase family.</text>
</comment>
<dbReference type="UniPathway" id="UPA00253">
    <property type="reaction ID" value="UER00334"/>
</dbReference>
<dbReference type="FunFam" id="1.10.10.1140:FF:000001">
    <property type="entry name" value="Glutamine-dependent NAD(+) synthetase"/>
    <property type="match status" value="1"/>
</dbReference>
<dbReference type="AlphaFoldDB" id="A0A5S9PGZ2"/>
<feature type="binding site" evidence="7">
    <location>
        <position position="481"/>
    </location>
    <ligand>
        <name>ATP</name>
        <dbReference type="ChEBI" id="CHEBI:30616"/>
    </ligand>
</feature>
<evidence type="ECO:0000313" key="13">
    <source>
        <dbReference type="Proteomes" id="UP000433050"/>
    </source>
</evidence>
<evidence type="ECO:0000256" key="9">
    <source>
        <dbReference type="RuleBase" id="RU003811"/>
    </source>
</evidence>
<name>A0A5S9PGZ2_9HYPH</name>
<comment type="pathway">
    <text evidence="1 7 8">Cofactor biosynthesis; NAD(+) biosynthesis; NAD(+) from deamido-NAD(+) (L-Gln route): step 1/1.</text>
</comment>
<sequence length="681" mass="74666">MSFYSIYQQGFVRVAACTPKCEVADPSYNVAETLALARDGARQGVALMVFPELGLCGYAIDDLLGQAALLQRVEQAIEEVAAASRELSPVLLIGAPLVREGRLYNCAVAVHRGRILGVVPKGHLPNYREFYEKRWFASGRNLKGATIEIAGQSVPFGMDMILAAEDLPGFVFHVELCEDVWGPAPPSDFAALAGALILTNLSASNITVGKAETRRLLCATQSARCWAAYIYSAAGPGESTTDLAWDGQACIYELGQLLAETERFPQDSQMAIADVDVDRLRLERLRTGTFNEAAIAQAMPEDRFRRIGFRFEPSMTDLGLRRAVARFPYASADPARLDQDCYEAYSIQVQGLMKRLQATGIRRVCIGVSGGLDSTHALIVAAKAFDRLGWPRSDILGFTMPGFATGEATKANAWTLMRSLGVTAEEIDIKPLAQQMLASLQHPFAQGEPVYDVTFENVQAGLRTDILFRAANQRGAMVLGTGDLSEIALGWSTYGVGDHMSHYNVNASVPKTLIQHLIRWVAQSAAFDEATNGTLLSILDTVISPELVPAGEGGALQSTEEKIGPYELQDFTLFYLTRYGLKPSKIAFLAFHAWRDATAGAWPPQYPEERRRAYDLPTIRSWMEVFLYRFFTISQFKRSASPNGPKVTAGGSLSPRGDWRAPSDGNARLWLEELRAHTPSE</sequence>
<feature type="binding site" evidence="7">
    <location>
        <position position="210"/>
    </location>
    <ligand>
        <name>L-glutamine</name>
        <dbReference type="ChEBI" id="CHEBI:58359"/>
    </ligand>
</feature>